<proteinExistence type="predicted"/>
<evidence type="ECO:0008006" key="4">
    <source>
        <dbReference type="Google" id="ProtNLM"/>
    </source>
</evidence>
<dbReference type="EMBL" id="MU854437">
    <property type="protein sequence ID" value="KAK4038176.1"/>
    <property type="molecule type" value="Genomic_DNA"/>
</dbReference>
<comment type="caution">
    <text evidence="2">The sequence shown here is derived from an EMBL/GenBank/DDBJ whole genome shotgun (WGS) entry which is preliminary data.</text>
</comment>
<evidence type="ECO:0000256" key="1">
    <source>
        <dbReference type="SAM" id="MobiDB-lite"/>
    </source>
</evidence>
<keyword evidence="3" id="KW-1185">Reference proteome</keyword>
<reference evidence="3" key="1">
    <citation type="journal article" date="2023" name="Mol. Phylogenet. Evol.">
        <title>Genome-scale phylogeny and comparative genomics of the fungal order Sordariales.</title>
        <authorList>
            <person name="Hensen N."/>
            <person name="Bonometti L."/>
            <person name="Westerberg I."/>
            <person name="Brannstrom I.O."/>
            <person name="Guillou S."/>
            <person name="Cros-Aarteil S."/>
            <person name="Calhoun S."/>
            <person name="Haridas S."/>
            <person name="Kuo A."/>
            <person name="Mondo S."/>
            <person name="Pangilinan J."/>
            <person name="Riley R."/>
            <person name="LaButti K."/>
            <person name="Andreopoulos B."/>
            <person name="Lipzen A."/>
            <person name="Chen C."/>
            <person name="Yan M."/>
            <person name="Daum C."/>
            <person name="Ng V."/>
            <person name="Clum A."/>
            <person name="Steindorff A."/>
            <person name="Ohm R.A."/>
            <person name="Martin F."/>
            <person name="Silar P."/>
            <person name="Natvig D.O."/>
            <person name="Lalanne C."/>
            <person name="Gautier V."/>
            <person name="Ament-Velasquez S.L."/>
            <person name="Kruys A."/>
            <person name="Hutchinson M.I."/>
            <person name="Powell A.J."/>
            <person name="Barry K."/>
            <person name="Miller A.N."/>
            <person name="Grigoriev I.V."/>
            <person name="Debuchy R."/>
            <person name="Gladieux P."/>
            <person name="Hiltunen Thoren M."/>
            <person name="Johannesson H."/>
        </authorList>
    </citation>
    <scope>NUCLEOTIDE SEQUENCE [LARGE SCALE GENOMIC DNA]</scope>
    <source>
        <strain evidence="3">CBS 284.82</strain>
    </source>
</reference>
<dbReference type="PANTHER" id="PTHR38166">
    <property type="entry name" value="C2H2-TYPE DOMAIN-CONTAINING PROTEIN-RELATED"/>
    <property type="match status" value="1"/>
</dbReference>
<evidence type="ECO:0000313" key="2">
    <source>
        <dbReference type="EMBL" id="KAK4038176.1"/>
    </source>
</evidence>
<feature type="compositionally biased region" description="Polar residues" evidence="1">
    <location>
        <begin position="18"/>
        <end position="27"/>
    </location>
</feature>
<feature type="compositionally biased region" description="Low complexity" evidence="1">
    <location>
        <begin position="346"/>
        <end position="361"/>
    </location>
</feature>
<dbReference type="AlphaFoldDB" id="A0AAN6PF88"/>
<feature type="compositionally biased region" description="Pro residues" evidence="1">
    <location>
        <begin position="8"/>
        <end position="17"/>
    </location>
</feature>
<name>A0AAN6PF88_9PEZI</name>
<gene>
    <name evidence="2" type="ORF">C8A01DRAFT_37881</name>
</gene>
<organism evidence="2 3">
    <name type="scientific">Parachaetomium inaequale</name>
    <dbReference type="NCBI Taxonomy" id="2588326"/>
    <lineage>
        <taxon>Eukaryota</taxon>
        <taxon>Fungi</taxon>
        <taxon>Dikarya</taxon>
        <taxon>Ascomycota</taxon>
        <taxon>Pezizomycotina</taxon>
        <taxon>Sordariomycetes</taxon>
        <taxon>Sordariomycetidae</taxon>
        <taxon>Sordariales</taxon>
        <taxon>Chaetomiaceae</taxon>
        <taxon>Parachaetomium</taxon>
    </lineage>
</organism>
<sequence length="445" mass="48968">MASRSSGTPPPPPPPPRSATTTTNRESFLSRKKKEIVDKSMAFFQLSLDRCLDNSVSSAPAAGPAAAAAAAGVAGRRRVKRGREEDDDVDESGGAGVVQGADKAKKKKVNPKEKEGNGGKKFACPFCKHDPVKYRKTKTCCGPGWDDVHRVKEHVYRRHSLKNFCPRCFEHFDKPDLLKKHQRADVPCKLREKSPGGITEEQEKQLRMRAKSNCSEEDRWEEMYRSIFPGEKVPSPYYDSESDSPSSKSAKSQFQNLAEAKEFLRVEIPRLVQPEIEKYVNTLFEEVQEKVNQKTVEIIRNVETKVLRTFHFQEEQASALPSAAASFVLLAQGGIMAEPSPPPSPNDTNNNNNNNNNGSSSTAPELSKISQFFDEYKDDAFVSELCGSLNFDLEHLLAAESAQGFGGGCEGFSQEDSAYFTSSSSGGGQGSFGASAMGGYVQRYH</sequence>
<feature type="region of interest" description="Disordered" evidence="1">
    <location>
        <begin position="336"/>
        <end position="364"/>
    </location>
</feature>
<protein>
    <recommendedName>
        <fullName evidence="4">C2H2-type domain-containing protein</fullName>
    </recommendedName>
</protein>
<accession>A0AAN6PF88</accession>
<dbReference type="Proteomes" id="UP001303115">
    <property type="component" value="Unassembled WGS sequence"/>
</dbReference>
<evidence type="ECO:0000313" key="3">
    <source>
        <dbReference type="Proteomes" id="UP001303115"/>
    </source>
</evidence>
<dbReference type="PANTHER" id="PTHR38166:SF1">
    <property type="entry name" value="C2H2-TYPE DOMAIN-CONTAINING PROTEIN"/>
    <property type="match status" value="1"/>
</dbReference>
<feature type="region of interest" description="Disordered" evidence="1">
    <location>
        <begin position="1"/>
        <end position="32"/>
    </location>
</feature>
<feature type="compositionally biased region" description="Low complexity" evidence="1">
    <location>
        <begin position="55"/>
        <end position="74"/>
    </location>
</feature>
<feature type="region of interest" description="Disordered" evidence="1">
    <location>
        <begin position="55"/>
        <end position="118"/>
    </location>
</feature>